<protein>
    <recommendedName>
        <fullName evidence="4">Copper transporter</fullName>
    </recommendedName>
</protein>
<reference evidence="3" key="1">
    <citation type="submission" date="2016-11" db="EMBL/GenBank/DDBJ databases">
        <title>Actinomyces gypaetusis sp. nov. isolated from Gypaetus barbatus in Qinghai Tibet Plateau China.</title>
        <authorList>
            <person name="Meng X."/>
        </authorList>
    </citation>
    <scope>NUCLEOTIDE SEQUENCE [LARGE SCALE GENOMIC DNA]</scope>
    <source>
        <strain evidence="3">DSM 15383</strain>
    </source>
</reference>
<accession>A0A1Q5PR07</accession>
<dbReference type="GO" id="GO:0016020">
    <property type="term" value="C:membrane"/>
    <property type="evidence" value="ECO:0007669"/>
    <property type="project" value="InterPro"/>
</dbReference>
<keyword evidence="1" id="KW-0175">Coiled coil</keyword>
<dbReference type="RefSeq" id="WP_075361405.1">
    <property type="nucleotide sequence ID" value="NZ_MPDM01000003.1"/>
</dbReference>
<keyword evidence="3" id="KW-1185">Reference proteome</keyword>
<evidence type="ECO:0000313" key="3">
    <source>
        <dbReference type="Proteomes" id="UP000186465"/>
    </source>
</evidence>
<evidence type="ECO:0000313" key="2">
    <source>
        <dbReference type="EMBL" id="OKL50078.1"/>
    </source>
</evidence>
<proteinExistence type="predicted"/>
<name>A0A1Q5PR07_9ACTO</name>
<dbReference type="Proteomes" id="UP000186465">
    <property type="component" value="Unassembled WGS sequence"/>
</dbReference>
<dbReference type="GO" id="GO:0055070">
    <property type="term" value="P:copper ion homeostasis"/>
    <property type="evidence" value="ECO:0007669"/>
    <property type="project" value="InterPro"/>
</dbReference>
<dbReference type="OrthoDB" id="4350157at2"/>
<feature type="coiled-coil region" evidence="1">
    <location>
        <begin position="34"/>
        <end position="68"/>
    </location>
</feature>
<comment type="caution">
    <text evidence="2">The sequence shown here is derived from an EMBL/GenBank/DDBJ whole genome shotgun (WGS) entry which is preliminary data.</text>
</comment>
<evidence type="ECO:0008006" key="4">
    <source>
        <dbReference type="Google" id="ProtNLM"/>
    </source>
</evidence>
<sequence length="312" mass="32528">MIDYRYHLTSLAAVFLALGIGVALGAGPLQATVSDALSGEVASVREQNANLNEEVRSLQADISRSENYLSELGKQVNHNLLSGYSTALLVFPGVASADVEKTVQSLTATGAQVSVVNLTEKLLNTGFSQYRSSLAPQLVGYLETAPSGDASTEEIMGLAVMTALADTDQHATLKNILTNPDNPLITLPGAPIKATSFVILTPSVKPETPAAQAVTAEEVQAAVFDYASLITPFASAPQSAVVLGDAQTSDAVLSYIRNQAAQLTTVDSFPSSQAFVSLPQALKTASTEQRAFGSQQGASLTVPTLTINTQAN</sequence>
<dbReference type="STRING" id="156892.BM477_04130"/>
<organism evidence="2 3">
    <name type="scientific">Boudabousia marimammalium</name>
    <dbReference type="NCBI Taxonomy" id="156892"/>
    <lineage>
        <taxon>Bacteria</taxon>
        <taxon>Bacillati</taxon>
        <taxon>Actinomycetota</taxon>
        <taxon>Actinomycetes</taxon>
        <taxon>Actinomycetales</taxon>
        <taxon>Actinomycetaceae</taxon>
        <taxon>Boudabousia</taxon>
    </lineage>
</organism>
<dbReference type="EMBL" id="MPDM01000003">
    <property type="protein sequence ID" value="OKL50078.1"/>
    <property type="molecule type" value="Genomic_DNA"/>
</dbReference>
<dbReference type="AlphaFoldDB" id="A0A1Q5PR07"/>
<gene>
    <name evidence="2" type="ORF">BM477_04130</name>
</gene>
<dbReference type="InterPro" id="IPR021522">
    <property type="entry name" value="MctB"/>
</dbReference>
<dbReference type="Pfam" id="PF11382">
    <property type="entry name" value="MctB"/>
    <property type="match status" value="1"/>
</dbReference>
<evidence type="ECO:0000256" key="1">
    <source>
        <dbReference type="SAM" id="Coils"/>
    </source>
</evidence>